<reference evidence="1" key="1">
    <citation type="journal article" date="2013" name="Nature">
        <title>Draft genome of the wheat A-genome progenitor Triticum urartu.</title>
        <authorList>
            <person name="Ling H.Q."/>
            <person name="Zhao S."/>
            <person name="Liu D."/>
            <person name="Wang J."/>
            <person name="Sun H."/>
            <person name="Zhang C."/>
            <person name="Fan H."/>
            <person name="Li D."/>
            <person name="Dong L."/>
            <person name="Tao Y."/>
            <person name="Gao C."/>
            <person name="Wu H."/>
            <person name="Li Y."/>
            <person name="Cui Y."/>
            <person name="Guo X."/>
            <person name="Zheng S."/>
            <person name="Wang B."/>
            <person name="Yu K."/>
            <person name="Liang Q."/>
            <person name="Yang W."/>
            <person name="Lou X."/>
            <person name="Chen J."/>
            <person name="Feng M."/>
            <person name="Jian J."/>
            <person name="Zhang X."/>
            <person name="Luo G."/>
            <person name="Jiang Y."/>
            <person name="Liu J."/>
            <person name="Wang Z."/>
            <person name="Sha Y."/>
            <person name="Zhang B."/>
            <person name="Wu H."/>
            <person name="Tang D."/>
            <person name="Shen Q."/>
            <person name="Xue P."/>
            <person name="Zou S."/>
            <person name="Wang X."/>
            <person name="Liu X."/>
            <person name="Wang F."/>
            <person name="Yang Y."/>
            <person name="An X."/>
            <person name="Dong Z."/>
            <person name="Zhang K."/>
            <person name="Zhang X."/>
            <person name="Luo M.C."/>
            <person name="Dvorak J."/>
            <person name="Tong Y."/>
            <person name="Wang J."/>
            <person name="Yang H."/>
            <person name="Li Z."/>
            <person name="Wang D."/>
            <person name="Zhang A."/>
            <person name="Wang J."/>
        </authorList>
    </citation>
    <scope>NUCLEOTIDE SEQUENCE</scope>
</reference>
<proteinExistence type="predicted"/>
<protein>
    <submittedName>
        <fullName evidence="1">Uncharacterized protein</fullName>
    </submittedName>
</protein>
<dbReference type="AlphaFoldDB" id="M7ZSF5"/>
<evidence type="ECO:0000313" key="1">
    <source>
        <dbReference type="EMBL" id="EMS63042.1"/>
    </source>
</evidence>
<dbReference type="PANTHER" id="PTHR36482:SF7">
    <property type="entry name" value="OS04G0308500 PROTEIN"/>
    <property type="match status" value="1"/>
</dbReference>
<dbReference type="EMBL" id="KD074252">
    <property type="protein sequence ID" value="EMS63042.1"/>
    <property type="molecule type" value="Genomic_DNA"/>
</dbReference>
<dbReference type="Pfam" id="PF21230">
    <property type="entry name" value="Nakanori"/>
    <property type="match status" value="1"/>
</dbReference>
<dbReference type="eggNOG" id="ENOG502S22X">
    <property type="taxonomic scope" value="Eukaryota"/>
</dbReference>
<dbReference type="Gene3D" id="2.60.270.50">
    <property type="match status" value="1"/>
</dbReference>
<name>M7ZSF5_TRIUA</name>
<dbReference type="OMA" id="YNGCEID"/>
<organism evidence="1">
    <name type="scientific">Triticum urartu</name>
    <name type="common">Red wild einkorn</name>
    <name type="synonym">Crithodium urartu</name>
    <dbReference type="NCBI Taxonomy" id="4572"/>
    <lineage>
        <taxon>Eukaryota</taxon>
        <taxon>Viridiplantae</taxon>
        <taxon>Streptophyta</taxon>
        <taxon>Embryophyta</taxon>
        <taxon>Tracheophyta</taxon>
        <taxon>Spermatophyta</taxon>
        <taxon>Magnoliopsida</taxon>
        <taxon>Liliopsida</taxon>
        <taxon>Poales</taxon>
        <taxon>Poaceae</taxon>
        <taxon>BOP clade</taxon>
        <taxon>Pooideae</taxon>
        <taxon>Triticodae</taxon>
        <taxon>Triticeae</taxon>
        <taxon>Triticinae</taxon>
        <taxon>Triticum</taxon>
    </lineage>
</organism>
<dbReference type="PANTHER" id="PTHR36482">
    <property type="entry name" value="OSJNBA0024J22.15 PROTEIN"/>
    <property type="match status" value="1"/>
</dbReference>
<sequence>MVNLFGEVVDNYKLDKMSRYMGKPKNQEDRAGEALNLICEDNKDVKACEYLCLNILFPLHLPRVTHCFIYNATGEPLHYASNTFWSGSFFCDDFYPKWIGNGQWAAFHHRQERFSGSMASVIYRGKNKDGRDQHYLVSWSNPRYFGLNKAYCDIGPVDYFHTRGDDTYNKLLNSGYSSYAQYNGCEIDSKIGNLSGPFFTTKITSLVGHLQHSPKTCMDK</sequence>
<dbReference type="STRING" id="4572.M7ZSF5"/>
<dbReference type="InterPro" id="IPR053085">
    <property type="entry name" value="Jasmonate-induced_protein"/>
</dbReference>
<gene>
    <name evidence="1" type="ORF">TRIUR3_22427</name>
</gene>
<accession>M7ZSF5</accession>
<dbReference type="InterPro" id="IPR049065">
    <property type="entry name" value="Nakanori"/>
</dbReference>